<dbReference type="HOGENOM" id="CLU_834848_0_0_1"/>
<proteinExistence type="predicted"/>
<sequence>MGTDQFPGPGMFNDYQHLLTCQSVLKSTFPEAVRKNIQTYYDLNEVKSGIRIYVGYFVIQPTDIFGLVDATILGPEEVPSEFRHKTLFHFLLSINLKEYGVEPSDAWRDFGRLVLTEEQLELAEKAQGPDLHQNVIVKRLDLYKMQNELKEKTGEVEELSIRLSKYESKQLTEGNPNIADLSDTHRPTRLGEMYSQLFDDEWSEAFEAFKSKTEDEDDDIFPDTLYILQDLLTLFIATELPTLIADKTFRADVRVLTYVRKCEELCWYMCMQDPPMVIISPQKGQLVDKALFSFHGRSGKIVEVCVWPALLLHDNGPLMFKGYVLPEERNRNR</sequence>
<dbReference type="InterPro" id="IPR031981">
    <property type="entry name" value="MIEAP_C"/>
</dbReference>
<dbReference type="InParanoid" id="K1RFT0"/>
<evidence type="ECO:0000313" key="2">
    <source>
        <dbReference type="EMBL" id="EKC32971.1"/>
    </source>
</evidence>
<accession>K1RFT0</accession>
<organism evidence="2">
    <name type="scientific">Magallana gigas</name>
    <name type="common">Pacific oyster</name>
    <name type="synonym">Crassostrea gigas</name>
    <dbReference type="NCBI Taxonomy" id="29159"/>
    <lineage>
        <taxon>Eukaryota</taxon>
        <taxon>Metazoa</taxon>
        <taxon>Spiralia</taxon>
        <taxon>Lophotrochozoa</taxon>
        <taxon>Mollusca</taxon>
        <taxon>Bivalvia</taxon>
        <taxon>Autobranchia</taxon>
        <taxon>Pteriomorphia</taxon>
        <taxon>Ostreida</taxon>
        <taxon>Ostreoidea</taxon>
        <taxon>Ostreidae</taxon>
        <taxon>Magallana</taxon>
    </lineage>
</organism>
<gene>
    <name evidence="2" type="ORF">CGI_10011343</name>
</gene>
<dbReference type="EMBL" id="JH816760">
    <property type="protein sequence ID" value="EKC32971.1"/>
    <property type="molecule type" value="Genomic_DNA"/>
</dbReference>
<reference evidence="2" key="1">
    <citation type="journal article" date="2012" name="Nature">
        <title>The oyster genome reveals stress adaptation and complexity of shell formation.</title>
        <authorList>
            <person name="Zhang G."/>
            <person name="Fang X."/>
            <person name="Guo X."/>
            <person name="Li L."/>
            <person name="Luo R."/>
            <person name="Xu F."/>
            <person name="Yang P."/>
            <person name="Zhang L."/>
            <person name="Wang X."/>
            <person name="Qi H."/>
            <person name="Xiong Z."/>
            <person name="Que H."/>
            <person name="Xie Y."/>
            <person name="Holland P.W."/>
            <person name="Paps J."/>
            <person name="Zhu Y."/>
            <person name="Wu F."/>
            <person name="Chen Y."/>
            <person name="Wang J."/>
            <person name="Peng C."/>
            <person name="Meng J."/>
            <person name="Yang L."/>
            <person name="Liu J."/>
            <person name="Wen B."/>
            <person name="Zhang N."/>
            <person name="Huang Z."/>
            <person name="Zhu Q."/>
            <person name="Feng Y."/>
            <person name="Mount A."/>
            <person name="Hedgecock D."/>
            <person name="Xu Z."/>
            <person name="Liu Y."/>
            <person name="Domazet-Loso T."/>
            <person name="Du Y."/>
            <person name="Sun X."/>
            <person name="Zhang S."/>
            <person name="Liu B."/>
            <person name="Cheng P."/>
            <person name="Jiang X."/>
            <person name="Li J."/>
            <person name="Fan D."/>
            <person name="Wang W."/>
            <person name="Fu W."/>
            <person name="Wang T."/>
            <person name="Wang B."/>
            <person name="Zhang J."/>
            <person name="Peng Z."/>
            <person name="Li Y."/>
            <person name="Li N."/>
            <person name="Wang J."/>
            <person name="Chen M."/>
            <person name="He Y."/>
            <person name="Tan F."/>
            <person name="Song X."/>
            <person name="Zheng Q."/>
            <person name="Huang R."/>
            <person name="Yang H."/>
            <person name="Du X."/>
            <person name="Chen L."/>
            <person name="Yang M."/>
            <person name="Gaffney P.M."/>
            <person name="Wang S."/>
            <person name="Luo L."/>
            <person name="She Z."/>
            <person name="Ming Y."/>
            <person name="Huang W."/>
            <person name="Zhang S."/>
            <person name="Huang B."/>
            <person name="Zhang Y."/>
            <person name="Qu T."/>
            <person name="Ni P."/>
            <person name="Miao G."/>
            <person name="Wang J."/>
            <person name="Wang Q."/>
            <person name="Steinberg C.E."/>
            <person name="Wang H."/>
            <person name="Li N."/>
            <person name="Qian L."/>
            <person name="Zhang G."/>
            <person name="Li Y."/>
            <person name="Yang H."/>
            <person name="Liu X."/>
            <person name="Wang J."/>
            <person name="Yin Y."/>
            <person name="Wang J."/>
        </authorList>
    </citation>
    <scope>NUCLEOTIDE SEQUENCE [LARGE SCALE GENOMIC DNA]</scope>
    <source>
        <strain evidence="2">05x7-T-G4-1.051#20</strain>
    </source>
</reference>
<protein>
    <recommendedName>
        <fullName evidence="1">Mitochondria-eating protein C-terminal domain-containing protein</fullName>
    </recommendedName>
</protein>
<evidence type="ECO:0000259" key="1">
    <source>
        <dbReference type="Pfam" id="PF16026"/>
    </source>
</evidence>
<dbReference type="AlphaFoldDB" id="K1RFT0"/>
<name>K1RFT0_MAGGI</name>
<dbReference type="Pfam" id="PF16026">
    <property type="entry name" value="MIEAP"/>
    <property type="match status" value="1"/>
</dbReference>
<feature type="domain" description="Mitochondria-eating protein C-terminal" evidence="1">
    <location>
        <begin position="255"/>
        <end position="325"/>
    </location>
</feature>